<sequence length="77" mass="8550">MRDMLLQYLDNECRGPENSGKIGPLSKASIDFDDSHVKSLDFFRTIISERCAARIGEIKFGCGRAPESWPDKSASAI</sequence>
<dbReference type="AlphaFoldDB" id="A0A0L0P5H0"/>
<evidence type="ECO:0000313" key="1">
    <source>
        <dbReference type="EMBL" id="KNE01529.1"/>
    </source>
</evidence>
<dbReference type="Proteomes" id="UP000037122">
    <property type="component" value="Unassembled WGS sequence"/>
</dbReference>
<name>A0A0L0P5H0_CANAR</name>
<accession>A0A0L0P5H0</accession>
<reference evidence="2" key="1">
    <citation type="journal article" date="2015" name="BMC Genomics">
        <title>Draft genome of a commonly misdiagnosed multidrug resistant pathogen Candida auris.</title>
        <authorList>
            <person name="Chatterjee S."/>
            <person name="Alampalli S.V."/>
            <person name="Nageshan R.K."/>
            <person name="Chettiar S.T."/>
            <person name="Joshi S."/>
            <person name="Tatu U.S."/>
        </authorList>
    </citation>
    <scope>NUCLEOTIDE SEQUENCE [LARGE SCALE GENOMIC DNA]</scope>
    <source>
        <strain evidence="2">6684</strain>
    </source>
</reference>
<gene>
    <name evidence="1" type="ORF">QG37_01357</name>
</gene>
<evidence type="ECO:0000313" key="2">
    <source>
        <dbReference type="Proteomes" id="UP000037122"/>
    </source>
</evidence>
<organism evidence="1 2">
    <name type="scientific">Candidozyma auris</name>
    <name type="common">Yeast</name>
    <name type="synonym">Candida auris</name>
    <dbReference type="NCBI Taxonomy" id="498019"/>
    <lineage>
        <taxon>Eukaryota</taxon>
        <taxon>Fungi</taxon>
        <taxon>Dikarya</taxon>
        <taxon>Ascomycota</taxon>
        <taxon>Saccharomycotina</taxon>
        <taxon>Pichiomycetes</taxon>
        <taxon>Metschnikowiaceae</taxon>
        <taxon>Candidozyma</taxon>
    </lineage>
</organism>
<proteinExistence type="predicted"/>
<comment type="caution">
    <text evidence="1">The sequence shown here is derived from an EMBL/GenBank/DDBJ whole genome shotgun (WGS) entry which is preliminary data.</text>
</comment>
<dbReference type="EMBL" id="LGST01000009">
    <property type="protein sequence ID" value="KNE01529.1"/>
    <property type="molecule type" value="Genomic_DNA"/>
</dbReference>
<protein>
    <submittedName>
        <fullName evidence="1">Uncharacterized protein</fullName>
    </submittedName>
</protein>
<dbReference type="VEuPathDB" id="FungiDB:QG37_01357"/>